<protein>
    <submittedName>
        <fullName evidence="8">Membrane protein containing DUF6, transmembrane</fullName>
    </submittedName>
</protein>
<evidence type="ECO:0000256" key="2">
    <source>
        <dbReference type="ARBA" id="ARBA00022475"/>
    </source>
</evidence>
<feature type="domain" description="EamA" evidence="7">
    <location>
        <begin position="2"/>
        <end position="124"/>
    </location>
</feature>
<feature type="transmembrane region" description="Helical" evidence="6">
    <location>
        <begin position="81"/>
        <end position="102"/>
    </location>
</feature>
<feature type="transmembrane region" description="Helical" evidence="6">
    <location>
        <begin position="136"/>
        <end position="156"/>
    </location>
</feature>
<dbReference type="EMBL" id="AJWZ01004687">
    <property type="protein sequence ID" value="EKC64729.1"/>
    <property type="molecule type" value="Genomic_DNA"/>
</dbReference>
<name>K1TB90_9ZZZZ</name>
<evidence type="ECO:0000256" key="4">
    <source>
        <dbReference type="ARBA" id="ARBA00022989"/>
    </source>
</evidence>
<keyword evidence="5 6" id="KW-0472">Membrane</keyword>
<gene>
    <name evidence="8" type="ORF">OBE_06799</name>
</gene>
<dbReference type="AlphaFoldDB" id="K1TB90"/>
<feature type="non-terminal residue" evidence="8">
    <location>
        <position position="1"/>
    </location>
</feature>
<comment type="caution">
    <text evidence="8">The sequence shown here is derived from an EMBL/GenBank/DDBJ whole genome shotgun (WGS) entry which is preliminary data.</text>
</comment>
<evidence type="ECO:0000313" key="8">
    <source>
        <dbReference type="EMBL" id="EKC64729.1"/>
    </source>
</evidence>
<evidence type="ECO:0000256" key="6">
    <source>
        <dbReference type="SAM" id="Phobius"/>
    </source>
</evidence>
<dbReference type="PANTHER" id="PTHR32322:SF18">
    <property type="entry name" value="S-ADENOSYLMETHIONINE_S-ADENOSYLHOMOCYSTEINE TRANSPORTER"/>
    <property type="match status" value="1"/>
</dbReference>
<dbReference type="InterPro" id="IPR037185">
    <property type="entry name" value="EmrE-like"/>
</dbReference>
<dbReference type="PANTHER" id="PTHR32322">
    <property type="entry name" value="INNER MEMBRANE TRANSPORTER"/>
    <property type="match status" value="1"/>
</dbReference>
<sequence length="242" mass="26414">YFIWGFTFLASRIAQDYGTPFVLLFWRFALAFLLLNLLRLTGRFPVRFRSRKLWPVLLAGLFEPVLYFPCEQYGLRLTSTSFSGVMVALIPLCSLVYGAIFLHEKATWRQVVFSVLSVAGVIVLAVYATGIGAGSFLGFLILLGTVFAGAGYMVACRACSGSFTAFERTYITCGMGAAAFGVLSVLEHRHDLNAVVLPMTHAPFALAIVFLSVVASVLSYLALNRALEVLPVARTAALINFS</sequence>
<dbReference type="GO" id="GO:0005886">
    <property type="term" value="C:plasma membrane"/>
    <property type="evidence" value="ECO:0007669"/>
    <property type="project" value="UniProtKB-SubCell"/>
</dbReference>
<feature type="transmembrane region" description="Helical" evidence="6">
    <location>
        <begin position="168"/>
        <end position="186"/>
    </location>
</feature>
<keyword evidence="4 6" id="KW-1133">Transmembrane helix</keyword>
<feature type="transmembrane region" description="Helical" evidence="6">
    <location>
        <begin position="201"/>
        <end position="223"/>
    </location>
</feature>
<dbReference type="Pfam" id="PF00892">
    <property type="entry name" value="EamA"/>
    <property type="match status" value="1"/>
</dbReference>
<dbReference type="InterPro" id="IPR000620">
    <property type="entry name" value="EamA_dom"/>
</dbReference>
<dbReference type="Gene3D" id="1.10.3730.20">
    <property type="match status" value="1"/>
</dbReference>
<feature type="transmembrane region" description="Helical" evidence="6">
    <location>
        <begin position="24"/>
        <end position="41"/>
    </location>
</feature>
<proteinExistence type="predicted"/>
<evidence type="ECO:0000259" key="7">
    <source>
        <dbReference type="Pfam" id="PF00892"/>
    </source>
</evidence>
<accession>K1TB90</accession>
<keyword evidence="3 6" id="KW-0812">Transmembrane</keyword>
<evidence type="ECO:0000256" key="3">
    <source>
        <dbReference type="ARBA" id="ARBA00022692"/>
    </source>
</evidence>
<keyword evidence="2" id="KW-1003">Cell membrane</keyword>
<evidence type="ECO:0000256" key="5">
    <source>
        <dbReference type="ARBA" id="ARBA00023136"/>
    </source>
</evidence>
<comment type="subcellular location">
    <subcellularLocation>
        <location evidence="1">Cell membrane</location>
        <topology evidence="1">Multi-pass membrane protein</topology>
    </subcellularLocation>
</comment>
<dbReference type="InterPro" id="IPR050638">
    <property type="entry name" value="AA-Vitamin_Transporters"/>
</dbReference>
<dbReference type="SUPFAM" id="SSF103481">
    <property type="entry name" value="Multidrug resistance efflux transporter EmrE"/>
    <property type="match status" value="1"/>
</dbReference>
<feature type="non-terminal residue" evidence="8">
    <location>
        <position position="242"/>
    </location>
</feature>
<organism evidence="8">
    <name type="scientific">human gut metagenome</name>
    <dbReference type="NCBI Taxonomy" id="408170"/>
    <lineage>
        <taxon>unclassified sequences</taxon>
        <taxon>metagenomes</taxon>
        <taxon>organismal metagenomes</taxon>
    </lineage>
</organism>
<feature type="transmembrane region" description="Helical" evidence="6">
    <location>
        <begin position="53"/>
        <end position="69"/>
    </location>
</feature>
<feature type="transmembrane region" description="Helical" evidence="6">
    <location>
        <begin position="111"/>
        <end position="130"/>
    </location>
</feature>
<reference evidence="8" key="1">
    <citation type="journal article" date="2013" name="Environ. Microbiol.">
        <title>Microbiota from the distal guts of lean and obese adolescents exhibit partial functional redundancy besides clear differences in community structure.</title>
        <authorList>
            <person name="Ferrer M."/>
            <person name="Ruiz A."/>
            <person name="Lanza F."/>
            <person name="Haange S.B."/>
            <person name="Oberbach A."/>
            <person name="Till H."/>
            <person name="Bargiela R."/>
            <person name="Campoy C."/>
            <person name="Segura M.T."/>
            <person name="Richter M."/>
            <person name="von Bergen M."/>
            <person name="Seifert J."/>
            <person name="Suarez A."/>
        </authorList>
    </citation>
    <scope>NUCLEOTIDE SEQUENCE</scope>
</reference>
<evidence type="ECO:0000256" key="1">
    <source>
        <dbReference type="ARBA" id="ARBA00004651"/>
    </source>
</evidence>